<comment type="caution">
    <text evidence="1">The sequence shown here is derived from an EMBL/GenBank/DDBJ whole genome shotgun (WGS) entry which is preliminary data.</text>
</comment>
<dbReference type="AlphaFoldDB" id="A0A7J9N5X7"/>
<dbReference type="EMBL" id="JABFAF010272440">
    <property type="protein sequence ID" value="MBA0878638.1"/>
    <property type="molecule type" value="Genomic_DNA"/>
</dbReference>
<keyword evidence="2" id="KW-1185">Reference proteome</keyword>
<name>A0A7J9N5X7_GOSSC</name>
<protein>
    <submittedName>
        <fullName evidence="1">Uncharacterized protein</fullName>
    </submittedName>
</protein>
<evidence type="ECO:0000313" key="1">
    <source>
        <dbReference type="EMBL" id="MBA0878638.1"/>
    </source>
</evidence>
<feature type="non-terminal residue" evidence="1">
    <location>
        <position position="1"/>
    </location>
</feature>
<dbReference type="Proteomes" id="UP000593576">
    <property type="component" value="Unassembled WGS sequence"/>
</dbReference>
<proteinExistence type="predicted"/>
<reference evidence="1 2" key="1">
    <citation type="journal article" date="2019" name="Genome Biol. Evol.">
        <title>Insights into the evolution of the New World diploid cottons (Gossypium, subgenus Houzingenia) based on genome sequencing.</title>
        <authorList>
            <person name="Grover C.E."/>
            <person name="Arick M.A. 2nd"/>
            <person name="Thrash A."/>
            <person name="Conover J.L."/>
            <person name="Sanders W.S."/>
            <person name="Peterson D.G."/>
            <person name="Frelichowski J.E."/>
            <person name="Scheffler J.A."/>
            <person name="Scheffler B.E."/>
            <person name="Wendel J.F."/>
        </authorList>
    </citation>
    <scope>NUCLEOTIDE SEQUENCE [LARGE SCALE GENOMIC DNA]</scope>
    <source>
        <strain evidence="1">1</strain>
        <tissue evidence="1">Leaf</tissue>
    </source>
</reference>
<evidence type="ECO:0000313" key="2">
    <source>
        <dbReference type="Proteomes" id="UP000593576"/>
    </source>
</evidence>
<sequence length="68" mass="7802">LLHLLAVIAIQPLQQRLRIPSEFLIFFPLSALINLPILSCFPFDSIPSISIRTSTNWLYRGSGCFQQW</sequence>
<organism evidence="1 2">
    <name type="scientific">Gossypium schwendimanii</name>
    <name type="common">Cotton</name>
    <dbReference type="NCBI Taxonomy" id="34291"/>
    <lineage>
        <taxon>Eukaryota</taxon>
        <taxon>Viridiplantae</taxon>
        <taxon>Streptophyta</taxon>
        <taxon>Embryophyta</taxon>
        <taxon>Tracheophyta</taxon>
        <taxon>Spermatophyta</taxon>
        <taxon>Magnoliopsida</taxon>
        <taxon>eudicotyledons</taxon>
        <taxon>Gunneridae</taxon>
        <taxon>Pentapetalae</taxon>
        <taxon>rosids</taxon>
        <taxon>malvids</taxon>
        <taxon>Malvales</taxon>
        <taxon>Malvaceae</taxon>
        <taxon>Malvoideae</taxon>
        <taxon>Gossypium</taxon>
    </lineage>
</organism>
<accession>A0A7J9N5X7</accession>
<gene>
    <name evidence="1" type="ORF">Goshw_004443</name>
</gene>